<proteinExistence type="predicted"/>
<comment type="caution">
    <text evidence="1">The sequence shown here is derived from an EMBL/GenBank/DDBJ whole genome shotgun (WGS) entry which is preliminary data.</text>
</comment>
<sequence length="63" mass="7032">ALSETVISKINYPNSIEKNEEKVEIVSSAESNITMALQSLVNLSDQIFKVNNNPSFIDEEMNT</sequence>
<keyword evidence="2" id="KW-1185">Reference proteome</keyword>
<evidence type="ECO:0000313" key="1">
    <source>
        <dbReference type="EMBL" id="CAG8534984.1"/>
    </source>
</evidence>
<gene>
    <name evidence="1" type="ORF">SPELUC_LOCUS4538</name>
</gene>
<dbReference type="EMBL" id="CAJVPW010004095">
    <property type="protein sequence ID" value="CAG8534984.1"/>
    <property type="molecule type" value="Genomic_DNA"/>
</dbReference>
<dbReference type="Proteomes" id="UP000789366">
    <property type="component" value="Unassembled WGS sequence"/>
</dbReference>
<feature type="non-terminal residue" evidence="1">
    <location>
        <position position="63"/>
    </location>
</feature>
<feature type="non-terminal residue" evidence="1">
    <location>
        <position position="1"/>
    </location>
</feature>
<reference evidence="1" key="1">
    <citation type="submission" date="2021-06" db="EMBL/GenBank/DDBJ databases">
        <authorList>
            <person name="Kallberg Y."/>
            <person name="Tangrot J."/>
            <person name="Rosling A."/>
        </authorList>
    </citation>
    <scope>NUCLEOTIDE SEQUENCE</scope>
    <source>
        <strain evidence="1">28 12/20/2015</strain>
    </source>
</reference>
<protein>
    <submittedName>
        <fullName evidence="1">3693_t:CDS:1</fullName>
    </submittedName>
</protein>
<organism evidence="1 2">
    <name type="scientific">Cetraspora pellucida</name>
    <dbReference type="NCBI Taxonomy" id="1433469"/>
    <lineage>
        <taxon>Eukaryota</taxon>
        <taxon>Fungi</taxon>
        <taxon>Fungi incertae sedis</taxon>
        <taxon>Mucoromycota</taxon>
        <taxon>Glomeromycotina</taxon>
        <taxon>Glomeromycetes</taxon>
        <taxon>Diversisporales</taxon>
        <taxon>Gigasporaceae</taxon>
        <taxon>Cetraspora</taxon>
    </lineage>
</organism>
<evidence type="ECO:0000313" key="2">
    <source>
        <dbReference type="Proteomes" id="UP000789366"/>
    </source>
</evidence>
<accession>A0ACA9LJK4</accession>
<name>A0ACA9LJK4_9GLOM</name>